<dbReference type="AlphaFoldDB" id="A0A6A6R4M0"/>
<dbReference type="EMBL" id="MU004184">
    <property type="protein sequence ID" value="KAF2499671.1"/>
    <property type="molecule type" value="Genomic_DNA"/>
</dbReference>
<keyword evidence="2" id="KW-1185">Reference proteome</keyword>
<dbReference type="Gene3D" id="2.40.128.20">
    <property type="match status" value="1"/>
</dbReference>
<reference evidence="1" key="1">
    <citation type="journal article" date="2020" name="Stud. Mycol.">
        <title>101 Dothideomycetes genomes: a test case for predicting lifestyles and emergence of pathogens.</title>
        <authorList>
            <person name="Haridas S."/>
            <person name="Albert R."/>
            <person name="Binder M."/>
            <person name="Bloem J."/>
            <person name="Labutti K."/>
            <person name="Salamov A."/>
            <person name="Andreopoulos B."/>
            <person name="Baker S."/>
            <person name="Barry K."/>
            <person name="Bills G."/>
            <person name="Bluhm B."/>
            <person name="Cannon C."/>
            <person name="Castanera R."/>
            <person name="Culley D."/>
            <person name="Daum C."/>
            <person name="Ezra D."/>
            <person name="Gonzalez J."/>
            <person name="Henrissat B."/>
            <person name="Kuo A."/>
            <person name="Liang C."/>
            <person name="Lipzen A."/>
            <person name="Lutzoni F."/>
            <person name="Magnuson J."/>
            <person name="Mondo S."/>
            <person name="Nolan M."/>
            <person name="Ohm R."/>
            <person name="Pangilinan J."/>
            <person name="Park H.-J."/>
            <person name="Ramirez L."/>
            <person name="Alfaro M."/>
            <person name="Sun H."/>
            <person name="Tritt A."/>
            <person name="Yoshinaga Y."/>
            <person name="Zwiers L.-H."/>
            <person name="Turgeon B."/>
            <person name="Goodwin S."/>
            <person name="Spatafora J."/>
            <person name="Crous P."/>
            <person name="Grigoriev I."/>
        </authorList>
    </citation>
    <scope>NUCLEOTIDE SEQUENCE</scope>
    <source>
        <strain evidence="1">CBS 269.34</strain>
    </source>
</reference>
<dbReference type="InterPro" id="IPR012674">
    <property type="entry name" value="Calycin"/>
</dbReference>
<evidence type="ECO:0000313" key="1">
    <source>
        <dbReference type="EMBL" id="KAF2499671.1"/>
    </source>
</evidence>
<organism evidence="1 2">
    <name type="scientific">Lophium mytilinum</name>
    <dbReference type="NCBI Taxonomy" id="390894"/>
    <lineage>
        <taxon>Eukaryota</taxon>
        <taxon>Fungi</taxon>
        <taxon>Dikarya</taxon>
        <taxon>Ascomycota</taxon>
        <taxon>Pezizomycotina</taxon>
        <taxon>Dothideomycetes</taxon>
        <taxon>Pleosporomycetidae</taxon>
        <taxon>Mytilinidiales</taxon>
        <taxon>Mytilinidiaceae</taxon>
        <taxon>Lophium</taxon>
    </lineage>
</organism>
<name>A0A6A6R4M0_9PEZI</name>
<dbReference type="OrthoDB" id="9975758at2759"/>
<evidence type="ECO:0000313" key="2">
    <source>
        <dbReference type="Proteomes" id="UP000799750"/>
    </source>
</evidence>
<proteinExistence type="predicted"/>
<dbReference type="Proteomes" id="UP000799750">
    <property type="component" value="Unassembled WGS sequence"/>
</dbReference>
<protein>
    <submittedName>
        <fullName evidence="1">Uncharacterized protein</fullName>
    </submittedName>
</protein>
<sequence length="187" mass="21167">MSLPTLFPRPHFRPPSTALHLKPTSLPSFQAPLSDLFTGDWFILRSSNPFWKDKRNVRLHYNPAPSGSHIEDTACYQTMISDTVKIVVGKDTPVDGETGTYTWQGKGLLRVARGRWEILSFTARDGGDWMLVFAHKTLFSASAINLLCRRKEGLSKEDLGEVEEWLNGVEDEKFQQAARGVFDIKQE</sequence>
<gene>
    <name evidence="1" type="ORF">BU16DRAFT_557983</name>
</gene>
<accession>A0A6A6R4M0</accession>